<dbReference type="GO" id="GO:0006402">
    <property type="term" value="P:mRNA catabolic process"/>
    <property type="evidence" value="ECO:0007669"/>
    <property type="project" value="UniProtKB-UniRule"/>
</dbReference>
<evidence type="ECO:0000256" key="11">
    <source>
        <dbReference type="ARBA" id="ARBA00022801"/>
    </source>
</evidence>
<dbReference type="NCBIfam" id="TIGR00757">
    <property type="entry name" value="RNaseEG"/>
    <property type="match status" value="1"/>
</dbReference>
<proteinExistence type="inferred from homology"/>
<feature type="binding site" evidence="15">
    <location>
        <position position="400"/>
    </location>
    <ligand>
        <name>Zn(2+)</name>
        <dbReference type="ChEBI" id="CHEBI:29105"/>
        <note>ligand shared between dimeric partners</note>
    </ligand>
</feature>
<dbReference type="GO" id="GO:0000287">
    <property type="term" value="F:magnesium ion binding"/>
    <property type="evidence" value="ECO:0007669"/>
    <property type="project" value="UniProtKB-UniRule"/>
</dbReference>
<dbReference type="GO" id="GO:0019843">
    <property type="term" value="F:rRNA binding"/>
    <property type="evidence" value="ECO:0007669"/>
    <property type="project" value="UniProtKB-KW"/>
</dbReference>
<dbReference type="InterPro" id="IPR048583">
    <property type="entry name" value="RNase_E_G_thioredoxin-like"/>
</dbReference>
<feature type="compositionally biased region" description="Basic and acidic residues" evidence="16">
    <location>
        <begin position="949"/>
        <end position="959"/>
    </location>
</feature>
<keyword evidence="15" id="KW-0862">Zinc</keyword>
<organism evidence="18 19">
    <name type="scientific">Psychrobacter luti</name>
    <dbReference type="NCBI Taxonomy" id="198481"/>
    <lineage>
        <taxon>Bacteria</taxon>
        <taxon>Pseudomonadati</taxon>
        <taxon>Pseudomonadota</taxon>
        <taxon>Gammaproteobacteria</taxon>
        <taxon>Moraxellales</taxon>
        <taxon>Moraxellaceae</taxon>
        <taxon>Psychrobacter</taxon>
    </lineage>
</organism>
<keyword evidence="6 15" id="KW-0819">tRNA processing</keyword>
<accession>A0A839TC78</accession>
<evidence type="ECO:0000256" key="6">
    <source>
        <dbReference type="ARBA" id="ARBA00022694"/>
    </source>
</evidence>
<dbReference type="Gene3D" id="2.40.50.140">
    <property type="entry name" value="Nucleic acid-binding proteins"/>
    <property type="match status" value="1"/>
</dbReference>
<dbReference type="Proteomes" id="UP000588111">
    <property type="component" value="Unassembled WGS sequence"/>
</dbReference>
<keyword evidence="3 15" id="KW-0963">Cytoplasm</keyword>
<keyword evidence="8 15" id="KW-0479">Metal-binding</keyword>
<dbReference type="RefSeq" id="WP_183619769.1">
    <property type="nucleotide sequence ID" value="NZ_CAJHAH010000001.1"/>
</dbReference>
<evidence type="ECO:0000256" key="10">
    <source>
        <dbReference type="ARBA" id="ARBA00022759"/>
    </source>
</evidence>
<feature type="region of interest" description="Required for zinc-mediated homotetramerization and catalytic activity" evidence="15">
    <location>
        <begin position="400"/>
        <end position="403"/>
    </location>
</feature>
<dbReference type="InterPro" id="IPR012340">
    <property type="entry name" value="NA-bd_OB-fold"/>
</dbReference>
<dbReference type="Pfam" id="PF00575">
    <property type="entry name" value="S1"/>
    <property type="match status" value="1"/>
</dbReference>
<comment type="catalytic activity">
    <reaction evidence="15">
        <text>Endonucleolytic cleavage of single-stranded RNA in A- and U-rich regions.</text>
        <dbReference type="EC" id="3.1.26.12"/>
    </reaction>
</comment>
<evidence type="ECO:0000256" key="14">
    <source>
        <dbReference type="ARBA" id="ARBA00023136"/>
    </source>
</evidence>
<keyword evidence="19" id="KW-1185">Reference proteome</keyword>
<feature type="compositionally biased region" description="Polar residues" evidence="16">
    <location>
        <begin position="740"/>
        <end position="754"/>
    </location>
</feature>
<feature type="compositionally biased region" description="Polar residues" evidence="16">
    <location>
        <begin position="1366"/>
        <end position="1388"/>
    </location>
</feature>
<keyword evidence="5 15" id="KW-0698">rRNA processing</keyword>
<dbReference type="GO" id="GO:0008270">
    <property type="term" value="F:zinc ion binding"/>
    <property type="evidence" value="ECO:0007669"/>
    <property type="project" value="UniProtKB-UniRule"/>
</dbReference>
<evidence type="ECO:0000256" key="1">
    <source>
        <dbReference type="ARBA" id="ARBA00005663"/>
    </source>
</evidence>
<evidence type="ECO:0000256" key="16">
    <source>
        <dbReference type="SAM" id="MobiDB-lite"/>
    </source>
</evidence>
<evidence type="ECO:0000256" key="8">
    <source>
        <dbReference type="ARBA" id="ARBA00022723"/>
    </source>
</evidence>
<feature type="region of interest" description="Disordered" evidence="16">
    <location>
        <begin position="1347"/>
        <end position="1398"/>
    </location>
</feature>
<feature type="compositionally biased region" description="Low complexity" evidence="16">
    <location>
        <begin position="572"/>
        <end position="595"/>
    </location>
</feature>
<dbReference type="PROSITE" id="PS50126">
    <property type="entry name" value="S1"/>
    <property type="match status" value="1"/>
</dbReference>
<keyword evidence="15" id="KW-0820">tRNA-binding</keyword>
<feature type="compositionally biased region" description="Basic and acidic residues" evidence="16">
    <location>
        <begin position="1033"/>
        <end position="1045"/>
    </location>
</feature>
<evidence type="ECO:0000313" key="19">
    <source>
        <dbReference type="Proteomes" id="UP000588111"/>
    </source>
</evidence>
<feature type="compositionally biased region" description="Basic and acidic residues" evidence="16">
    <location>
        <begin position="795"/>
        <end position="809"/>
    </location>
</feature>
<feature type="region of interest" description="Disordered" evidence="16">
    <location>
        <begin position="514"/>
        <end position="595"/>
    </location>
</feature>
<feature type="compositionally biased region" description="Basic and acidic residues" evidence="16">
    <location>
        <begin position="755"/>
        <end position="785"/>
    </location>
</feature>
<comment type="similarity">
    <text evidence="1">Belongs to the RNase E/G family. RNase G subfamily.</text>
</comment>
<feature type="compositionally biased region" description="Basic residues" evidence="16">
    <location>
        <begin position="716"/>
        <end position="730"/>
    </location>
</feature>
<dbReference type="CDD" id="cd04453">
    <property type="entry name" value="S1_RNase_E"/>
    <property type="match status" value="1"/>
</dbReference>
<keyword evidence="7 15" id="KW-0540">Nuclease</keyword>
<feature type="compositionally biased region" description="Basic and acidic residues" evidence="16">
    <location>
        <begin position="965"/>
        <end position="984"/>
    </location>
</feature>
<keyword evidence="2 15" id="KW-1003">Cell membrane</keyword>
<feature type="region of interest" description="Disordered" evidence="16">
    <location>
        <begin position="1418"/>
        <end position="1462"/>
    </location>
</feature>
<feature type="region of interest" description="Disordered" evidence="16">
    <location>
        <begin position="699"/>
        <end position="869"/>
    </location>
</feature>
<evidence type="ECO:0000313" key="18">
    <source>
        <dbReference type="EMBL" id="MBB3106749.1"/>
    </source>
</evidence>
<keyword evidence="9 15" id="KW-0699">rRNA-binding</keyword>
<feature type="region of interest" description="Disordered" evidence="16">
    <location>
        <begin position="892"/>
        <end position="1071"/>
    </location>
</feature>
<dbReference type="EMBL" id="JACHXL010000002">
    <property type="protein sequence ID" value="MBB3106749.1"/>
    <property type="molecule type" value="Genomic_DNA"/>
</dbReference>
<protein>
    <recommendedName>
        <fullName evidence="15">Ribonuclease E</fullName>
        <shortName evidence="15">RNase E</shortName>
        <ecNumber evidence="15">3.1.26.12</ecNumber>
    </recommendedName>
</protein>
<dbReference type="PANTHER" id="PTHR30001">
    <property type="entry name" value="RIBONUCLEASE"/>
    <property type="match status" value="1"/>
</dbReference>
<dbReference type="Pfam" id="PF20833">
    <property type="entry name" value="RNase_E_G_Thio"/>
    <property type="match status" value="1"/>
</dbReference>
<dbReference type="InterPro" id="IPR003029">
    <property type="entry name" value="S1_domain"/>
</dbReference>
<keyword evidence="11 15" id="KW-0378">Hydrolase</keyword>
<feature type="binding site" evidence="15">
    <location>
        <position position="342"/>
    </location>
    <ligand>
        <name>Mg(2+)</name>
        <dbReference type="ChEBI" id="CHEBI:18420"/>
        <note>catalytic</note>
    </ligand>
</feature>
<keyword evidence="12 15" id="KW-0460">Magnesium</keyword>
<feature type="compositionally biased region" description="Basic and acidic residues" evidence="16">
    <location>
        <begin position="1002"/>
        <end position="1020"/>
    </location>
</feature>
<feature type="compositionally biased region" description="Low complexity" evidence="16">
    <location>
        <begin position="522"/>
        <end position="564"/>
    </location>
</feature>
<dbReference type="GO" id="GO:0008995">
    <property type="term" value="F:ribonuclease E activity"/>
    <property type="evidence" value="ECO:0007669"/>
    <property type="project" value="UniProtKB-EC"/>
</dbReference>
<evidence type="ECO:0000256" key="9">
    <source>
        <dbReference type="ARBA" id="ARBA00022730"/>
    </source>
</evidence>
<feature type="domain" description="S1 motif" evidence="17">
    <location>
        <begin position="39"/>
        <end position="116"/>
    </location>
</feature>
<feature type="compositionally biased region" description="Polar residues" evidence="16">
    <location>
        <begin position="926"/>
        <end position="945"/>
    </location>
</feature>
<comment type="subcellular location">
    <subcellularLocation>
        <location evidence="15">Cytoplasm</location>
    </subcellularLocation>
    <subcellularLocation>
        <location evidence="15">Cell inner membrane</location>
        <topology evidence="15">Peripheral membrane protein</topology>
        <orientation evidence="15">Cytoplasmic side</orientation>
    </subcellularLocation>
</comment>
<reference evidence="18 19" key="1">
    <citation type="submission" date="2020-08" db="EMBL/GenBank/DDBJ databases">
        <title>Genomic Encyclopedia of Type Strains, Phase III (KMG-III): the genomes of soil and plant-associated and newly described type strains.</title>
        <authorList>
            <person name="Whitman W."/>
        </authorList>
    </citation>
    <scope>NUCLEOTIDE SEQUENCE [LARGE SCALE GENOMIC DNA]</scope>
    <source>
        <strain evidence="18 19">CECT 5885</strain>
    </source>
</reference>
<evidence type="ECO:0000256" key="12">
    <source>
        <dbReference type="ARBA" id="ARBA00022842"/>
    </source>
</evidence>
<feature type="compositionally biased region" description="Basic residues" evidence="16">
    <location>
        <begin position="1433"/>
        <end position="1444"/>
    </location>
</feature>
<comment type="subunit">
    <text evidence="15">Component of the RNA degradosome, which is a multiprotein complex involved in RNA processing and mRNA degradation. Within the RNA degradosome, RNase E assembles into a homotetramer formed by a dimer of dimers.</text>
</comment>
<dbReference type="GO" id="GO:0008033">
    <property type="term" value="P:tRNA processing"/>
    <property type="evidence" value="ECO:0007669"/>
    <property type="project" value="UniProtKB-UniRule"/>
</dbReference>
<dbReference type="SUPFAM" id="SSF50249">
    <property type="entry name" value="Nucleic acid-binding proteins"/>
    <property type="match status" value="1"/>
</dbReference>
<feature type="compositionally biased region" description="Basic and acidic residues" evidence="16">
    <location>
        <begin position="1350"/>
        <end position="1363"/>
    </location>
</feature>
<sequence length="1462" mass="161262">MKRILINATQNEEIRVALCKGNHLYDFDLENRTREQKKSNIYKGHVTRVEPSLEAVFVEYGSQRQGFLPIREISAEYLSGNPRDENIKKLIKEGDELIVQVEKEERGNKGAALSTYVSLAGRYLVLMPNNPRGGGISRQISGKLREDMKRMLGSLDLPKGMSVIIRTAGIGKTQEDLQHDLNHLLNIWQAIQEQNQKYPSPRLVHQEAGVVTRAVRDYLRDDIAEIWIDNENAYIEAAGFIDAVMPKQAEKLRKYTDYEPMFSRFNIEKQIETAYQREVRLPSGGSIVIDQTEALVSIDINSAKSTKGSDVAETAYHTNLEAADEIARQLRLRDMGGLIVIDFIDMNDNKHQKEVEKRLVDATKYDRARVQFGDISKFGLMEMSRQRLRPSLEESTGYICPRCHGNGMIRDLRSLSLSIMRQIEQIALKERQGEVQAEVPTDIAAFLLNEKRDALVYLEQDSGTRITILPHAHLESPNFKLHFNRDGFAPSSYERITDTAQEHSDLGYEVDWQTAEKERPEQQPTRQPRQIADNSSNNNANSSQATTSANNQQSAPSQQQNTTSHSNDHRSNASNVSSARAPQPQTQIQTPTQSAPAVVATAAPVATQTTPVAAAQPKAVAWLSNLFAQAPQAQTTHSVSSRDAAEAIEALVNTGAQSLGSFGQVDNSVLTDNHQATAAPQDNAQQANNQQSNVNVNRQQAANNTADDNNDAEERRRRKPRKSRPSKTRQRKEPSDETNDNVASETTDSSISSADNKESNSQDKRQQDNRRPNDRNRNNRQDNDRNGNGSNENSKSNERHERTDADDKNANAADEQTRAKRKSNSQRQSRGKLERGATLNADNAQQNAKDGNGKSQSSSRRNQDPNEVILQVNEAAIELKAPEVVHLSLDDSKSVAAARQAPENQSVEKASNDADKQKIRQEDSTPKNADNQETVEQKTDSQAAKNSRKSVDSSEKSSKQVDTAEANHSDDNKVEEAKIAEPKVDQAQPSATEAKVQMSDTKSVDDTKVAAKKVDAKEVGADEQVTSISSDVQNDRPADSKKPVESQKPVDTTAKNEAATEKTQETASDVATDAEFKAGDDASNSKQPAFELNHDALFAKRYVTANKFGQASNDPRLVRRQQAQTPTTKTSVAEIPQANQQNKPTAVNMPAIRGTVGEFIRAMLPEAQARLAAEGVINCFNAAIALHVKQAQTATTDEVKVDSSNEPKVVTGETANQGFNFSNYGYQPLAADYLARFETMTQAVSQFAAAQGKTAVEPRAISKRASNDPRGQHPDYQEAAVVTTQEAPTNDTLTVDSDVNAHVDAHNVEANALANQGQTDEISADSEQLLKFEQVLKEENVAQSEALEAEGVKTVDSETKDAEAETTVSDIEQSENDQATEPTEQASEPATKEEIQAAKSKTTIASYKNMIENVAEQLLPQKGMFNLTTPKVPKARTRKPKTEHKKPTQAEKPESDDTDSES</sequence>
<keyword evidence="13 15" id="KW-0694">RNA-binding</keyword>
<feature type="compositionally biased region" description="Basic and acidic residues" evidence="16">
    <location>
        <begin position="910"/>
        <end position="925"/>
    </location>
</feature>
<dbReference type="EC" id="3.1.26.12" evidence="15"/>
<evidence type="ECO:0000256" key="2">
    <source>
        <dbReference type="ARBA" id="ARBA00022475"/>
    </source>
</evidence>
<gene>
    <name evidence="15" type="primary">rne</name>
    <name evidence="18" type="ORF">FHS24_001250</name>
</gene>
<dbReference type="HAMAP" id="MF_00970">
    <property type="entry name" value="RNase_E"/>
    <property type="match status" value="1"/>
</dbReference>
<comment type="cofactor">
    <cofactor evidence="15">
        <name>Zn(2+)</name>
        <dbReference type="ChEBI" id="CHEBI:29105"/>
    </cofactor>
    <text evidence="15">Binds 2 Zn(2+) ions per homotetramer.</text>
</comment>
<dbReference type="GO" id="GO:0009898">
    <property type="term" value="C:cytoplasmic side of plasma membrane"/>
    <property type="evidence" value="ECO:0007669"/>
    <property type="project" value="UniProtKB-UniRule"/>
</dbReference>
<comment type="function">
    <text evidence="15">Endoribonuclease that plays a central role in RNA processing and decay. Required for the maturation of 5S and 16S rRNAs and the majority of tRNAs. Also involved in the degradation of most mRNAs.</text>
</comment>
<dbReference type="GO" id="GO:0000049">
    <property type="term" value="F:tRNA binding"/>
    <property type="evidence" value="ECO:0007669"/>
    <property type="project" value="UniProtKB-KW"/>
</dbReference>
<keyword evidence="10 15" id="KW-0255">Endonuclease</keyword>
<dbReference type="Pfam" id="PF10150">
    <property type="entry name" value="RNase_E_G"/>
    <property type="match status" value="1"/>
</dbReference>
<dbReference type="InterPro" id="IPR028878">
    <property type="entry name" value="RNase_E"/>
</dbReference>
<evidence type="ECO:0000256" key="13">
    <source>
        <dbReference type="ARBA" id="ARBA00022884"/>
    </source>
</evidence>
<evidence type="ECO:0000256" key="5">
    <source>
        <dbReference type="ARBA" id="ARBA00022552"/>
    </source>
</evidence>
<evidence type="ECO:0000256" key="15">
    <source>
        <dbReference type="HAMAP-Rule" id="MF_00970"/>
    </source>
</evidence>
<dbReference type="GO" id="GO:0006364">
    <property type="term" value="P:rRNA processing"/>
    <property type="evidence" value="ECO:0007669"/>
    <property type="project" value="UniProtKB-UniRule"/>
</dbReference>
<dbReference type="SMART" id="SM00316">
    <property type="entry name" value="S1"/>
    <property type="match status" value="1"/>
</dbReference>
<comment type="similarity">
    <text evidence="15">Belongs to the RNase E/G family. RNase E subfamily.</text>
</comment>
<feature type="compositionally biased region" description="Basic and acidic residues" evidence="16">
    <location>
        <begin position="1445"/>
        <end position="1455"/>
    </location>
</feature>
<dbReference type="PANTHER" id="PTHR30001:SF1">
    <property type="entry name" value="RIBONUCLEASE E_G-LIKE PROTEIN, CHLOROPLASTIC"/>
    <property type="match status" value="1"/>
</dbReference>
<dbReference type="InterPro" id="IPR019307">
    <property type="entry name" value="RNA-bd_AU-1/RNase_E/G"/>
</dbReference>
<comment type="caution">
    <text evidence="18">The sequence shown here is derived from an EMBL/GenBank/DDBJ whole genome shotgun (WGS) entry which is preliminary data.</text>
</comment>
<feature type="compositionally biased region" description="Polar residues" evidence="16">
    <location>
        <begin position="840"/>
        <end position="860"/>
    </location>
</feature>
<name>A0A839TC78_9GAMM</name>
<dbReference type="InterPro" id="IPR004659">
    <property type="entry name" value="RNase_E/G"/>
</dbReference>
<feature type="binding site" evidence="15">
    <location>
        <position position="403"/>
    </location>
    <ligand>
        <name>Zn(2+)</name>
        <dbReference type="ChEBI" id="CHEBI:29105"/>
        <note>ligand shared between dimeric partners</note>
    </ligand>
</feature>
<dbReference type="GO" id="GO:0005737">
    <property type="term" value="C:cytoplasm"/>
    <property type="evidence" value="ECO:0007669"/>
    <property type="project" value="UniProtKB-SubCell"/>
</dbReference>
<keyword evidence="4 15" id="KW-0997">Cell inner membrane</keyword>
<evidence type="ECO:0000259" key="17">
    <source>
        <dbReference type="PROSITE" id="PS50126"/>
    </source>
</evidence>
<evidence type="ECO:0000256" key="7">
    <source>
        <dbReference type="ARBA" id="ARBA00022722"/>
    </source>
</evidence>
<evidence type="ECO:0000256" key="3">
    <source>
        <dbReference type="ARBA" id="ARBA00022490"/>
    </source>
</evidence>
<feature type="binding site" evidence="15">
    <location>
        <position position="299"/>
    </location>
    <ligand>
        <name>Mg(2+)</name>
        <dbReference type="ChEBI" id="CHEBI:18420"/>
        <note>catalytic</note>
    </ligand>
</feature>
<evidence type="ECO:0000256" key="4">
    <source>
        <dbReference type="ARBA" id="ARBA00022519"/>
    </source>
</evidence>
<comment type="cofactor">
    <cofactor evidence="15">
        <name>Mg(2+)</name>
        <dbReference type="ChEBI" id="CHEBI:18420"/>
    </cofactor>
    <text evidence="15">Binds 1 Mg(2+) ion per subunit.</text>
</comment>
<keyword evidence="14 15" id="KW-0472">Membrane</keyword>
<dbReference type="Gene3D" id="3.40.1260.20">
    <property type="entry name" value="Ribonuclease E, catalytic domain"/>
    <property type="match status" value="1"/>
</dbReference>